<evidence type="ECO:0000313" key="3">
    <source>
        <dbReference type="Proteomes" id="UP000311382"/>
    </source>
</evidence>
<accession>A0A5C5FPQ7</accession>
<feature type="compositionally biased region" description="Low complexity" evidence="1">
    <location>
        <begin position="123"/>
        <end position="132"/>
    </location>
</feature>
<feature type="region of interest" description="Disordered" evidence="1">
    <location>
        <begin position="1"/>
        <end position="274"/>
    </location>
</feature>
<keyword evidence="3" id="KW-1185">Reference proteome</keyword>
<organism evidence="2 3">
    <name type="scientific">Rhodotorula diobovata</name>
    <dbReference type="NCBI Taxonomy" id="5288"/>
    <lineage>
        <taxon>Eukaryota</taxon>
        <taxon>Fungi</taxon>
        <taxon>Dikarya</taxon>
        <taxon>Basidiomycota</taxon>
        <taxon>Pucciniomycotina</taxon>
        <taxon>Microbotryomycetes</taxon>
        <taxon>Sporidiobolales</taxon>
        <taxon>Sporidiobolaceae</taxon>
        <taxon>Rhodotorula</taxon>
    </lineage>
</organism>
<feature type="compositionally biased region" description="Basic and acidic residues" evidence="1">
    <location>
        <begin position="553"/>
        <end position="565"/>
    </location>
</feature>
<feature type="compositionally biased region" description="Low complexity" evidence="1">
    <location>
        <begin position="240"/>
        <end position="253"/>
    </location>
</feature>
<dbReference type="EMBL" id="SOZI01000130">
    <property type="protein sequence ID" value="TNY18605.1"/>
    <property type="molecule type" value="Genomic_DNA"/>
</dbReference>
<proteinExistence type="predicted"/>
<dbReference type="OrthoDB" id="10587302at2759"/>
<feature type="compositionally biased region" description="Low complexity" evidence="1">
    <location>
        <begin position="170"/>
        <end position="199"/>
    </location>
</feature>
<feature type="region of interest" description="Disordered" evidence="1">
    <location>
        <begin position="295"/>
        <end position="316"/>
    </location>
</feature>
<evidence type="ECO:0000256" key="1">
    <source>
        <dbReference type="SAM" id="MobiDB-lite"/>
    </source>
</evidence>
<protein>
    <submittedName>
        <fullName evidence="2">Uncharacterized protein</fullName>
    </submittedName>
</protein>
<feature type="region of interest" description="Disordered" evidence="1">
    <location>
        <begin position="439"/>
        <end position="468"/>
    </location>
</feature>
<feature type="compositionally biased region" description="Polar residues" evidence="1">
    <location>
        <begin position="137"/>
        <end position="158"/>
    </location>
</feature>
<feature type="compositionally biased region" description="Low complexity" evidence="1">
    <location>
        <begin position="347"/>
        <end position="366"/>
    </location>
</feature>
<sequence length="565" mass="59285">MRDPGWSPLPPTTPHRRRDSATTTTTQQLAANREPAPSLLSPAADKGKGRAIDLPMPHDDADDERRARRRARQRLPTPSNDVKGRRLTEPGNDRSRSVSRRRYRLPSPPPSQGDQGDCCCCADDAGASAGDDLFQEDQGTSSSASRRLQAATTTTTSKGDAGSSVEWRRASGSSEEGESSLGSSTTSFASSLSPSSSRTRLFDSDDEDYDESPRLFSPITSSSSTSSLHRKESISKAATSDPLLSPSSSSSSSGAPTFSVGKGSSRRGRWVPAPSEATSLECTCAPELPDVVRATVAPSPPASPPRTAASPTSRPSLLTKSLRSLSRLPNLTLPDLIPRLPTADSYLSSARPAPSAPAPELATLPPGWGPAERRRVLAAEPSHAADEARGFVLSLSLRRAARKGFPPAAPVAARAVVDEVEAAAVAPLGMPMRDMGSALAAAAAGEPPHEATLPPATEDVPPLSPAVAPTAASPFSPLPVAVADASGEPAPAAPLQAAAPPVARYISNPRHLLQLAIEFEMMRHAKIRGPLRQRAVIVRQATSPPRYGAGSGRAHERSRLCEEVH</sequence>
<feature type="region of interest" description="Disordered" evidence="1">
    <location>
        <begin position="542"/>
        <end position="565"/>
    </location>
</feature>
<feature type="compositionally biased region" description="Basic and acidic residues" evidence="1">
    <location>
        <begin position="82"/>
        <end position="96"/>
    </location>
</feature>
<feature type="region of interest" description="Disordered" evidence="1">
    <location>
        <begin position="346"/>
        <end position="367"/>
    </location>
</feature>
<dbReference type="Proteomes" id="UP000311382">
    <property type="component" value="Unassembled WGS sequence"/>
</dbReference>
<feature type="compositionally biased region" description="Low complexity" evidence="1">
    <location>
        <begin position="305"/>
        <end position="316"/>
    </location>
</feature>
<evidence type="ECO:0000313" key="2">
    <source>
        <dbReference type="EMBL" id="TNY18605.1"/>
    </source>
</evidence>
<name>A0A5C5FPQ7_9BASI</name>
<comment type="caution">
    <text evidence="2">The sequence shown here is derived from an EMBL/GenBank/DDBJ whole genome shotgun (WGS) entry which is preliminary data.</text>
</comment>
<reference evidence="2 3" key="1">
    <citation type="submission" date="2019-03" db="EMBL/GenBank/DDBJ databases">
        <title>Rhodosporidium diobovatum UCD-FST 08-225 genome sequencing, assembly, and annotation.</title>
        <authorList>
            <person name="Fakankun I.U."/>
            <person name="Fristensky B."/>
            <person name="Levin D.B."/>
        </authorList>
    </citation>
    <scope>NUCLEOTIDE SEQUENCE [LARGE SCALE GENOMIC DNA]</scope>
    <source>
        <strain evidence="2 3">UCD-FST 08-225</strain>
    </source>
</reference>
<gene>
    <name evidence="2" type="ORF">DMC30DRAFT_46762</name>
</gene>
<feature type="compositionally biased region" description="Basic and acidic residues" evidence="1">
    <location>
        <begin position="45"/>
        <end position="66"/>
    </location>
</feature>
<dbReference type="AlphaFoldDB" id="A0A5C5FPQ7"/>